<organism evidence="1 2">
    <name type="scientific">Trametes pubescens</name>
    <name type="common">White-rot fungus</name>
    <dbReference type="NCBI Taxonomy" id="154538"/>
    <lineage>
        <taxon>Eukaryota</taxon>
        <taxon>Fungi</taxon>
        <taxon>Dikarya</taxon>
        <taxon>Basidiomycota</taxon>
        <taxon>Agaricomycotina</taxon>
        <taxon>Agaricomycetes</taxon>
        <taxon>Polyporales</taxon>
        <taxon>Polyporaceae</taxon>
        <taxon>Trametes</taxon>
    </lineage>
</organism>
<accession>A0A1M2V3D2</accession>
<protein>
    <submittedName>
        <fullName evidence="1">Uncharacterized protein</fullName>
    </submittedName>
</protein>
<keyword evidence="2" id="KW-1185">Reference proteome</keyword>
<dbReference type="Proteomes" id="UP000184267">
    <property type="component" value="Unassembled WGS sequence"/>
</dbReference>
<sequence>MRLPRYLLIGKYRTRSALVLASARYAREVLARKTLTTPTRPNTTKYSRHRRTMRWRVRTKALCLGLTSLDLALAAGDGGPTVPLVASLVQGRLTRLGRFGNTSPASGSHFLQLSDVLNALWAIRNDSFRPPAWLTRTTTNGPLFFI</sequence>
<reference evidence="1 2" key="1">
    <citation type="submission" date="2016-10" db="EMBL/GenBank/DDBJ databases">
        <title>Genome sequence of the basidiomycete white-rot fungus Trametes pubescens.</title>
        <authorList>
            <person name="Makela M.R."/>
            <person name="Granchi Z."/>
            <person name="Peng M."/>
            <person name="De Vries R.P."/>
            <person name="Grigoriev I."/>
            <person name="Riley R."/>
            <person name="Hilden K."/>
        </authorList>
    </citation>
    <scope>NUCLEOTIDE SEQUENCE [LARGE SCALE GENOMIC DNA]</scope>
    <source>
        <strain evidence="1 2">FBCC735</strain>
    </source>
</reference>
<evidence type="ECO:0000313" key="1">
    <source>
        <dbReference type="EMBL" id="OJT02093.1"/>
    </source>
</evidence>
<dbReference type="AlphaFoldDB" id="A0A1M2V3D2"/>
<comment type="caution">
    <text evidence="1">The sequence shown here is derived from an EMBL/GenBank/DDBJ whole genome shotgun (WGS) entry which is preliminary data.</text>
</comment>
<evidence type="ECO:0000313" key="2">
    <source>
        <dbReference type="Proteomes" id="UP000184267"/>
    </source>
</evidence>
<proteinExistence type="predicted"/>
<dbReference type="EMBL" id="MNAD01001703">
    <property type="protein sequence ID" value="OJT02093.1"/>
    <property type="molecule type" value="Genomic_DNA"/>
</dbReference>
<name>A0A1M2V3D2_TRAPU</name>
<gene>
    <name evidence="1" type="ORF">TRAPUB_7450</name>
</gene>